<reference evidence="2 3" key="1">
    <citation type="submission" date="2017-06" db="EMBL/GenBank/DDBJ databases">
        <title>Streptomyces albireticuli Genome sequencing and assembly.</title>
        <authorList>
            <person name="Wang Y."/>
            <person name="Du B."/>
            <person name="Ding Y."/>
            <person name="Liu H."/>
            <person name="Hou Q."/>
            <person name="Liu K."/>
            <person name="Yao L."/>
            <person name="Wang C."/>
        </authorList>
    </citation>
    <scope>NUCLEOTIDE SEQUENCE [LARGE SCALE GENOMIC DNA]</scope>
    <source>
        <strain evidence="2 3">MDJK11</strain>
    </source>
</reference>
<dbReference type="Proteomes" id="UP000195755">
    <property type="component" value="Chromosome"/>
</dbReference>
<dbReference type="KEGG" id="salj:SMD11_1178"/>
<dbReference type="AlphaFoldDB" id="A0A1Z2KY19"/>
<protein>
    <submittedName>
        <fullName evidence="2">Uncharacterized protein</fullName>
    </submittedName>
</protein>
<organism evidence="2 3">
    <name type="scientific">Streptomyces albireticuli</name>
    <dbReference type="NCBI Taxonomy" id="1940"/>
    <lineage>
        <taxon>Bacteria</taxon>
        <taxon>Bacillati</taxon>
        <taxon>Actinomycetota</taxon>
        <taxon>Actinomycetes</taxon>
        <taxon>Kitasatosporales</taxon>
        <taxon>Streptomycetaceae</taxon>
        <taxon>Streptomyces</taxon>
    </lineage>
</organism>
<proteinExistence type="predicted"/>
<accession>A0A1Z2KY19</accession>
<dbReference type="EMBL" id="CP021744">
    <property type="protein sequence ID" value="ARZ66841.1"/>
    <property type="molecule type" value="Genomic_DNA"/>
</dbReference>
<gene>
    <name evidence="2" type="ORF">SMD11_1178</name>
</gene>
<name>A0A1Z2KY19_9ACTN</name>
<evidence type="ECO:0000256" key="1">
    <source>
        <dbReference type="SAM" id="MobiDB-lite"/>
    </source>
</evidence>
<feature type="compositionally biased region" description="Low complexity" evidence="1">
    <location>
        <begin position="54"/>
        <end position="69"/>
    </location>
</feature>
<evidence type="ECO:0000313" key="3">
    <source>
        <dbReference type="Proteomes" id="UP000195755"/>
    </source>
</evidence>
<feature type="region of interest" description="Disordered" evidence="1">
    <location>
        <begin position="43"/>
        <end position="86"/>
    </location>
</feature>
<sequence length="106" mass="11360">MVDTRKGCLGQRMDKVGPYVQLRAPGGGREWDADPEALRPASAREMRQAGVTEAPTNGAGTATRRAFTTGSGGIIQRPEGEPIPYPLVGDTSIKALEPVRRRGRLC</sequence>
<evidence type="ECO:0000313" key="2">
    <source>
        <dbReference type="EMBL" id="ARZ66841.1"/>
    </source>
</evidence>